<keyword evidence="3" id="KW-1185">Reference proteome</keyword>
<feature type="region of interest" description="Disordered" evidence="1">
    <location>
        <begin position="169"/>
        <end position="222"/>
    </location>
</feature>
<gene>
    <name evidence="2" type="ORF">NSK_002973</name>
</gene>
<name>A0A4D9D651_9STRA</name>
<evidence type="ECO:0000313" key="3">
    <source>
        <dbReference type="Proteomes" id="UP000355283"/>
    </source>
</evidence>
<feature type="compositionally biased region" description="Gly residues" evidence="1">
    <location>
        <begin position="16"/>
        <end position="34"/>
    </location>
</feature>
<evidence type="ECO:0000313" key="2">
    <source>
        <dbReference type="EMBL" id="TFJ85463.1"/>
    </source>
</evidence>
<dbReference type="AlphaFoldDB" id="A0A4D9D651"/>
<dbReference type="EMBL" id="SDOX01000011">
    <property type="protein sequence ID" value="TFJ85463.1"/>
    <property type="molecule type" value="Genomic_DNA"/>
</dbReference>
<proteinExistence type="predicted"/>
<feature type="compositionally biased region" description="Gly residues" evidence="1">
    <location>
        <begin position="196"/>
        <end position="206"/>
    </location>
</feature>
<evidence type="ECO:0000256" key="1">
    <source>
        <dbReference type="SAM" id="MobiDB-lite"/>
    </source>
</evidence>
<dbReference type="OrthoDB" id="10310443at2759"/>
<reference evidence="2 3" key="1">
    <citation type="submission" date="2019-01" db="EMBL/GenBank/DDBJ databases">
        <title>Nuclear Genome Assembly of the Microalgal Biofuel strain Nannochloropsis salina CCMP1776.</title>
        <authorList>
            <person name="Hovde B."/>
        </authorList>
    </citation>
    <scope>NUCLEOTIDE SEQUENCE [LARGE SCALE GENOMIC DNA]</scope>
    <source>
        <strain evidence="2 3">CCMP1776</strain>
    </source>
</reference>
<protein>
    <submittedName>
        <fullName evidence="2">Uncharacterized protein</fullName>
    </submittedName>
</protein>
<comment type="caution">
    <text evidence="2">The sequence shown here is derived from an EMBL/GenBank/DDBJ whole genome shotgun (WGS) entry which is preliminary data.</text>
</comment>
<organism evidence="2 3">
    <name type="scientific">Nannochloropsis salina CCMP1776</name>
    <dbReference type="NCBI Taxonomy" id="1027361"/>
    <lineage>
        <taxon>Eukaryota</taxon>
        <taxon>Sar</taxon>
        <taxon>Stramenopiles</taxon>
        <taxon>Ochrophyta</taxon>
        <taxon>Eustigmatophyceae</taxon>
        <taxon>Eustigmatales</taxon>
        <taxon>Monodopsidaceae</taxon>
        <taxon>Microchloropsis</taxon>
        <taxon>Microchloropsis salina</taxon>
    </lineage>
</organism>
<accession>A0A4D9D651</accession>
<feature type="region of interest" description="Disordered" evidence="1">
    <location>
        <begin position="1"/>
        <end position="40"/>
    </location>
</feature>
<dbReference type="Proteomes" id="UP000355283">
    <property type="component" value="Unassembled WGS sequence"/>
</dbReference>
<sequence length="329" mass="36027">MMMRAPLPATASAFPGPGGGGGGGSGIGGGGGQAGSNLRGVNPSRIHAAVPALAPQQRTVVLQRILKDQATFLATQSTPSADLGSETLSWYWDSSEKRTHNLEYMYRAILNFCLFRVPIQDRRIVKALIRLCQSSTQACASSQTRCGIPNWFTSALLLWMTLQEFQEQASASRGAEAPNKKPDPPPPMQSESDPGVEGGRNPGEGPAGHVRGKEEERNSGKGTGKTNWTIFCPFVKQQCRPQVVTFLHIIRLQLQAEEFLYMKLEKRTPRLWISRSGLPALPVECLLAIVRFVKQIFEGDMEIGRLAQKAEETVLEIVAERGEERKEEG</sequence>